<accession>A0A855X7B9</accession>
<feature type="domain" description="AB hydrolase-1" evidence="3">
    <location>
        <begin position="64"/>
        <end position="313"/>
    </location>
</feature>
<dbReference type="InterPro" id="IPR000073">
    <property type="entry name" value="AB_hydrolase_1"/>
</dbReference>
<dbReference type="GO" id="GO:0008233">
    <property type="term" value="F:peptidase activity"/>
    <property type="evidence" value="ECO:0007669"/>
    <property type="project" value="InterPro"/>
</dbReference>
<comment type="similarity">
    <text evidence="1">Belongs to the peptidase S33 family.</text>
</comment>
<name>A0A855X7B9_9BACT</name>
<evidence type="ECO:0000259" key="3">
    <source>
        <dbReference type="Pfam" id="PF12697"/>
    </source>
</evidence>
<dbReference type="SUPFAM" id="SSF53474">
    <property type="entry name" value="alpha/beta-Hydrolases"/>
    <property type="match status" value="1"/>
</dbReference>
<dbReference type="AlphaFoldDB" id="A0A855X7B9"/>
<reference evidence="4 5" key="1">
    <citation type="journal article" date="2018" name="ISME J.">
        <title>A methanotrophic archaeon couples anaerobic oxidation of methane to Fe(III) reduction.</title>
        <authorList>
            <person name="Cai C."/>
            <person name="Leu A.O."/>
            <person name="Xie G.J."/>
            <person name="Guo J."/>
            <person name="Feng Y."/>
            <person name="Zhao J.X."/>
            <person name="Tyson G.W."/>
            <person name="Yuan Z."/>
            <person name="Hu S."/>
        </authorList>
    </citation>
    <scope>NUCLEOTIDE SEQUENCE [LARGE SCALE GENOMIC DNA]</scope>
    <source>
        <strain evidence="4">FeB_12</strain>
    </source>
</reference>
<dbReference type="PANTHER" id="PTHR43689">
    <property type="entry name" value="HYDROLASE"/>
    <property type="match status" value="1"/>
</dbReference>
<dbReference type="PANTHER" id="PTHR43689:SF8">
    <property type="entry name" value="ALPHA_BETA-HYDROLASES SUPERFAMILY PROTEIN"/>
    <property type="match status" value="1"/>
</dbReference>
<protein>
    <recommendedName>
        <fullName evidence="3">AB hydrolase-1 domain-containing protein</fullName>
    </recommendedName>
</protein>
<dbReference type="PRINTS" id="PR00793">
    <property type="entry name" value="PROAMNOPTASE"/>
</dbReference>
<dbReference type="InterPro" id="IPR029058">
    <property type="entry name" value="AB_hydrolase_fold"/>
</dbReference>
<evidence type="ECO:0000256" key="1">
    <source>
        <dbReference type="ARBA" id="ARBA00010088"/>
    </source>
</evidence>
<evidence type="ECO:0000313" key="5">
    <source>
        <dbReference type="Proteomes" id="UP000250918"/>
    </source>
</evidence>
<dbReference type="GO" id="GO:0006508">
    <property type="term" value="P:proteolysis"/>
    <property type="evidence" value="ECO:0007669"/>
    <property type="project" value="InterPro"/>
</dbReference>
<comment type="caution">
    <text evidence="4">The sequence shown here is derived from an EMBL/GenBank/DDBJ whole genome shotgun (WGS) entry which is preliminary data.</text>
</comment>
<proteinExistence type="inferred from homology"/>
<dbReference type="InterPro" id="IPR002410">
    <property type="entry name" value="Peptidase_S33"/>
</dbReference>
<dbReference type="Pfam" id="PF12697">
    <property type="entry name" value="Abhydrolase_6"/>
    <property type="match status" value="1"/>
</dbReference>
<organism evidence="4 5">
    <name type="scientific">candidate division GN15 bacterium</name>
    <dbReference type="NCBI Taxonomy" id="2072418"/>
    <lineage>
        <taxon>Bacteria</taxon>
        <taxon>candidate division GN15</taxon>
    </lineage>
</organism>
<evidence type="ECO:0000313" key="4">
    <source>
        <dbReference type="EMBL" id="PWB72369.1"/>
    </source>
</evidence>
<gene>
    <name evidence="4" type="ORF">C3F09_06730</name>
</gene>
<dbReference type="EMBL" id="PQAP01000087">
    <property type="protein sequence ID" value="PWB72369.1"/>
    <property type="molecule type" value="Genomic_DNA"/>
</dbReference>
<keyword evidence="2" id="KW-0378">Hydrolase</keyword>
<dbReference type="PRINTS" id="PR00111">
    <property type="entry name" value="ABHYDROLASE"/>
</dbReference>
<dbReference type="Proteomes" id="UP000250918">
    <property type="component" value="Unassembled WGS sequence"/>
</dbReference>
<sequence length="326" mass="35034">MPGSRWRRRAAIALLSLVFLLVLLWIYGNRKTHESEAAYPPIGRFVSVDSVRLHYVLQGSGRPVVMIHGSDGLLQDFTLTIFDSVASFAQAIAFDRPGHGYSGRPDDWPLTLALNARLIYDAVEKLGIVQPIIVGHSYGGAVALQYALEYPNDIAGLVLLSPAVYADALPIGRTGATLVMSIPNAPIIGPILTHCLIAPLFGLGVEAGIKASFDPNPVTPAYAQIMKALMPRPSQFSAWADESAHFRNDLDSLEEHYGEMTAPAIIVLGQSDQIAPFDLEGGLLAQVLGDCELVQIPNTGHMVHHAAPGVVVANIRKMLHAVAGKK</sequence>
<evidence type="ECO:0000256" key="2">
    <source>
        <dbReference type="ARBA" id="ARBA00022801"/>
    </source>
</evidence>
<dbReference type="Gene3D" id="3.40.50.1820">
    <property type="entry name" value="alpha/beta hydrolase"/>
    <property type="match status" value="1"/>
</dbReference>